<sequence length="362" mass="39811">MRVLFLQRQPCIRTLKYAIGLRGARPDIEVGFAYQGATLSGWYGAGDELFDRWWHLDADPVGGLRLVLDEYRPDVIHSHNLPDSLTVIAADLTDIPVIHDSHDMQSLRQTPYEDGFPEPAGPLELERAAVEGCAALVTVSHEMLEEVGARYQLPGRTRVFANYAAERDMPSTLPPPTRSRSGPWRVVYQGSLSTNGGHYDLRAIFTGLTASGVSLDVYPARPHPDYVALAEVTPGMTCHEPLEPSKLLQELAGYDFGWAGFNATLNAAHLDTVLPNKLFEYLGCGLPVLTLRHRALEGFVSEHGVGVVLDSPEDLVERLAHLDVASARARVAEARSCFTIEANIDTILTLYDDLATLQTRSL</sequence>
<keyword evidence="1" id="KW-0328">Glycosyltransferase</keyword>
<accession>A0A6J4HYT5</accession>
<feature type="domain" description="Glucosyltransferase 3-like C-terminal" evidence="4">
    <location>
        <begin position="234"/>
        <end position="329"/>
    </location>
</feature>
<organism evidence="5">
    <name type="scientific">uncultured Acidimicrobiales bacterium</name>
    <dbReference type="NCBI Taxonomy" id="310071"/>
    <lineage>
        <taxon>Bacteria</taxon>
        <taxon>Bacillati</taxon>
        <taxon>Actinomycetota</taxon>
        <taxon>Acidimicrobiia</taxon>
        <taxon>Acidimicrobiales</taxon>
        <taxon>environmental samples</taxon>
    </lineage>
</organism>
<dbReference type="InterPro" id="IPR028098">
    <property type="entry name" value="Glyco_trans_4-like_N"/>
</dbReference>
<dbReference type="Gene3D" id="3.40.50.2000">
    <property type="entry name" value="Glycogen Phosphorylase B"/>
    <property type="match status" value="2"/>
</dbReference>
<evidence type="ECO:0000256" key="2">
    <source>
        <dbReference type="ARBA" id="ARBA00022679"/>
    </source>
</evidence>
<dbReference type="EMBL" id="CADCSZ010000087">
    <property type="protein sequence ID" value="CAA9235009.1"/>
    <property type="molecule type" value="Genomic_DNA"/>
</dbReference>
<name>A0A6J4HYT5_9ACTN</name>
<feature type="domain" description="Glycosyltransferase subfamily 4-like N-terminal" evidence="3">
    <location>
        <begin position="58"/>
        <end position="162"/>
    </location>
</feature>
<protein>
    <submittedName>
        <fullName evidence="5">Uncharacterized protein</fullName>
    </submittedName>
</protein>
<dbReference type="GO" id="GO:0016757">
    <property type="term" value="F:glycosyltransferase activity"/>
    <property type="evidence" value="ECO:0007669"/>
    <property type="project" value="UniProtKB-KW"/>
</dbReference>
<dbReference type="Pfam" id="PF13439">
    <property type="entry name" value="Glyco_transf_4"/>
    <property type="match status" value="1"/>
</dbReference>
<evidence type="ECO:0000313" key="5">
    <source>
        <dbReference type="EMBL" id="CAA9235009.1"/>
    </source>
</evidence>
<evidence type="ECO:0000259" key="3">
    <source>
        <dbReference type="Pfam" id="PF13439"/>
    </source>
</evidence>
<dbReference type="SUPFAM" id="SSF53756">
    <property type="entry name" value="UDP-Glycosyltransferase/glycogen phosphorylase"/>
    <property type="match status" value="1"/>
</dbReference>
<proteinExistence type="predicted"/>
<evidence type="ECO:0000256" key="1">
    <source>
        <dbReference type="ARBA" id="ARBA00022676"/>
    </source>
</evidence>
<keyword evidence="2" id="KW-0808">Transferase</keyword>
<reference evidence="5" key="1">
    <citation type="submission" date="2020-02" db="EMBL/GenBank/DDBJ databases">
        <authorList>
            <person name="Meier V. D."/>
        </authorList>
    </citation>
    <scope>NUCLEOTIDE SEQUENCE</scope>
    <source>
        <strain evidence="5">AVDCRST_MAG76</strain>
    </source>
</reference>
<gene>
    <name evidence="5" type="ORF">AVDCRST_MAG76-1453</name>
</gene>
<evidence type="ECO:0000259" key="4">
    <source>
        <dbReference type="Pfam" id="PF26337"/>
    </source>
</evidence>
<dbReference type="AlphaFoldDB" id="A0A6J4HYT5"/>
<dbReference type="Pfam" id="PF26337">
    <property type="entry name" value="Gtf3_C"/>
    <property type="match status" value="1"/>
</dbReference>
<dbReference type="InterPro" id="IPR058592">
    <property type="entry name" value="Gtf3_C"/>
</dbReference>